<dbReference type="RefSeq" id="WP_194695758.1">
    <property type="nucleotide sequence ID" value="NZ_JADKPO010000008.1"/>
</dbReference>
<dbReference type="CDD" id="cd07989">
    <property type="entry name" value="LPLAT_AGPAT-like"/>
    <property type="match status" value="1"/>
</dbReference>
<feature type="domain" description="Phospholipid/glycerol acyltransferase" evidence="3">
    <location>
        <begin position="38"/>
        <end position="152"/>
    </location>
</feature>
<proteinExistence type="predicted"/>
<dbReference type="GO" id="GO:0005886">
    <property type="term" value="C:plasma membrane"/>
    <property type="evidence" value="ECO:0007669"/>
    <property type="project" value="TreeGrafter"/>
</dbReference>
<keyword evidence="2 4" id="KW-0012">Acyltransferase</keyword>
<evidence type="ECO:0000256" key="1">
    <source>
        <dbReference type="ARBA" id="ARBA00022679"/>
    </source>
</evidence>
<dbReference type="GO" id="GO:0006654">
    <property type="term" value="P:phosphatidic acid biosynthetic process"/>
    <property type="evidence" value="ECO:0007669"/>
    <property type="project" value="TreeGrafter"/>
</dbReference>
<dbReference type="SUPFAM" id="SSF69593">
    <property type="entry name" value="Glycerol-3-phosphate (1)-acyltransferase"/>
    <property type="match status" value="1"/>
</dbReference>
<reference evidence="4" key="1">
    <citation type="submission" date="2020-11" db="EMBL/GenBank/DDBJ databases">
        <title>Nocardioides cynanchi sp. nov., isolated from soil of rhizosphere of Cynanchum wilfordii.</title>
        <authorList>
            <person name="Lee J.-S."/>
            <person name="Suh M.K."/>
            <person name="Kim J.-S."/>
        </authorList>
    </citation>
    <scope>NUCLEOTIDE SEQUENCE</scope>
    <source>
        <strain evidence="4">KCTC 19276</strain>
    </source>
</reference>
<keyword evidence="5" id="KW-1185">Reference proteome</keyword>
<protein>
    <submittedName>
        <fullName evidence="4">1-acyl-sn-glycerol-3-phosphate acyltransferase</fullName>
    </submittedName>
</protein>
<gene>
    <name evidence="4" type="ORF">ISU10_07480</name>
</gene>
<evidence type="ECO:0000313" key="4">
    <source>
        <dbReference type="EMBL" id="MBF4767603.1"/>
    </source>
</evidence>
<organism evidence="4 5">
    <name type="scientific">Nocardioides agariphilus</name>
    <dbReference type="NCBI Taxonomy" id="433664"/>
    <lineage>
        <taxon>Bacteria</taxon>
        <taxon>Bacillati</taxon>
        <taxon>Actinomycetota</taxon>
        <taxon>Actinomycetes</taxon>
        <taxon>Propionibacteriales</taxon>
        <taxon>Nocardioidaceae</taxon>
        <taxon>Nocardioides</taxon>
    </lineage>
</organism>
<evidence type="ECO:0000259" key="3">
    <source>
        <dbReference type="SMART" id="SM00563"/>
    </source>
</evidence>
<evidence type="ECO:0000313" key="5">
    <source>
        <dbReference type="Proteomes" id="UP000660668"/>
    </source>
</evidence>
<dbReference type="AlphaFoldDB" id="A0A930VMK9"/>
<name>A0A930VMK9_9ACTN</name>
<keyword evidence="1" id="KW-0808">Transferase</keyword>
<dbReference type="SMART" id="SM00563">
    <property type="entry name" value="PlsC"/>
    <property type="match status" value="1"/>
</dbReference>
<dbReference type="PANTHER" id="PTHR10434">
    <property type="entry name" value="1-ACYL-SN-GLYCEROL-3-PHOSPHATE ACYLTRANSFERASE"/>
    <property type="match status" value="1"/>
</dbReference>
<comment type="caution">
    <text evidence="4">The sequence shown here is derived from an EMBL/GenBank/DDBJ whole genome shotgun (WGS) entry which is preliminary data.</text>
</comment>
<dbReference type="InterPro" id="IPR002123">
    <property type="entry name" value="Plipid/glycerol_acylTrfase"/>
</dbReference>
<dbReference type="PANTHER" id="PTHR10434:SF55">
    <property type="entry name" value="POSSIBLE ACYLTRANSFERASE"/>
    <property type="match status" value="1"/>
</dbReference>
<accession>A0A930VMK9</accession>
<dbReference type="Pfam" id="PF01553">
    <property type="entry name" value="Acyltransferase"/>
    <property type="match status" value="1"/>
</dbReference>
<evidence type="ECO:0000256" key="2">
    <source>
        <dbReference type="ARBA" id="ARBA00023315"/>
    </source>
</evidence>
<dbReference type="Proteomes" id="UP000660668">
    <property type="component" value="Unassembled WGS sequence"/>
</dbReference>
<sequence length="248" mass="26849">MTELTYSAIIAAAKLGFRALGQSITMSGLENLPRRGGALVALNHVSYVDFIYGGLPVVRIGRRPRFMAKRELFDHRITGPIMRACRHIEVDRADGESSLAVALDYLRRGEIVGIFPEATISRAMEIKQLKTGAARIAHAAGVPLVPVVVWGTQRMMTKDHPRDFSRGKAITITLGPPVPLTGEARPDTAALKAALSELLDGAIRSYPQHLPGAWWVPASHGGSAPTLEESVRLDAAERAARRAGHRPT</sequence>
<dbReference type="GO" id="GO:0003841">
    <property type="term" value="F:1-acylglycerol-3-phosphate O-acyltransferase activity"/>
    <property type="evidence" value="ECO:0007669"/>
    <property type="project" value="TreeGrafter"/>
</dbReference>
<dbReference type="EMBL" id="JADKPO010000008">
    <property type="protein sequence ID" value="MBF4767603.1"/>
    <property type="molecule type" value="Genomic_DNA"/>
</dbReference>